<keyword evidence="1" id="KW-0812">Transmembrane</keyword>
<keyword evidence="1" id="KW-0472">Membrane</keyword>
<dbReference type="Proteomes" id="UP001061302">
    <property type="component" value="Chromosome"/>
</dbReference>
<dbReference type="RefSeq" id="WP_263123020.1">
    <property type="nucleotide sequence ID" value="NZ_CP106753.1"/>
</dbReference>
<dbReference type="PANTHER" id="PTHR35867">
    <property type="entry name" value="PROTEIN RSEC"/>
    <property type="match status" value="1"/>
</dbReference>
<dbReference type="Pfam" id="PF04246">
    <property type="entry name" value="RseC_MucC"/>
    <property type="match status" value="1"/>
</dbReference>
<dbReference type="PANTHER" id="PTHR35867:SF1">
    <property type="entry name" value="PROTEIN RSEC"/>
    <property type="match status" value="1"/>
</dbReference>
<keyword evidence="1" id="KW-1133">Transmembrane helix</keyword>
<evidence type="ECO:0000313" key="3">
    <source>
        <dbReference type="Proteomes" id="UP001061302"/>
    </source>
</evidence>
<evidence type="ECO:0000313" key="2">
    <source>
        <dbReference type="EMBL" id="UXY13767.1"/>
    </source>
</evidence>
<evidence type="ECO:0000256" key="1">
    <source>
        <dbReference type="SAM" id="Phobius"/>
    </source>
</evidence>
<organism evidence="2 3">
    <name type="scientific">Chitiniphilus purpureus</name>
    <dbReference type="NCBI Taxonomy" id="2981137"/>
    <lineage>
        <taxon>Bacteria</taxon>
        <taxon>Pseudomonadati</taxon>
        <taxon>Pseudomonadota</taxon>
        <taxon>Betaproteobacteria</taxon>
        <taxon>Neisseriales</taxon>
        <taxon>Chitinibacteraceae</taxon>
        <taxon>Chitiniphilus</taxon>
    </lineage>
</organism>
<feature type="transmembrane region" description="Helical" evidence="1">
    <location>
        <begin position="76"/>
        <end position="102"/>
    </location>
</feature>
<accession>A0ABY6DHG9</accession>
<gene>
    <name evidence="2" type="ORF">N8I74_10580</name>
</gene>
<feature type="transmembrane region" description="Helical" evidence="1">
    <location>
        <begin position="108"/>
        <end position="128"/>
    </location>
</feature>
<keyword evidence="3" id="KW-1185">Reference proteome</keyword>
<dbReference type="EMBL" id="CP106753">
    <property type="protein sequence ID" value="UXY13767.1"/>
    <property type="molecule type" value="Genomic_DNA"/>
</dbReference>
<name>A0ABY6DHG9_9NEIS</name>
<proteinExistence type="predicted"/>
<sequence>MSGWVAVDVRIVRVEGPYAWVRPLRQGSCPQCERQGGCHAVALTRLFGVAREVRVDNALSAQPGESVRIGLAARNVLAAACIAYGLPLAMLLAGALAGAAVLPTRADAGAVSGAGLGLLLAFALLRLGSPRWRHMPRMLGRAGQCGTVAPIADSKCSRFIHHKP</sequence>
<dbReference type="InterPro" id="IPR007359">
    <property type="entry name" value="SigmaE_reg_RseC_MucC"/>
</dbReference>
<reference evidence="2" key="1">
    <citation type="submission" date="2022-10" db="EMBL/GenBank/DDBJ databases">
        <title>Chitiniphilus purpureus sp. nov., a novel chitin-degrading bacterium isolated from crawfish pond sediment.</title>
        <authorList>
            <person name="Li K."/>
        </authorList>
    </citation>
    <scope>NUCLEOTIDE SEQUENCE</scope>
    <source>
        <strain evidence="2">CD1</strain>
    </source>
</reference>
<protein>
    <submittedName>
        <fullName evidence="2">SoxR reducing system RseC family protein</fullName>
    </submittedName>
</protein>